<comment type="caution">
    <text evidence="1">The sequence shown here is derived from an EMBL/GenBank/DDBJ whole genome shotgun (WGS) entry which is preliminary data.</text>
</comment>
<keyword evidence="2" id="KW-1185">Reference proteome</keyword>
<evidence type="ECO:0000313" key="1">
    <source>
        <dbReference type="EMBL" id="KAJ0390404.1"/>
    </source>
</evidence>
<dbReference type="Proteomes" id="UP001209570">
    <property type="component" value="Unassembled WGS sequence"/>
</dbReference>
<proteinExistence type="predicted"/>
<name>A0AAD5Q0Q4_PYTIN</name>
<dbReference type="EMBL" id="JAKCXM010002169">
    <property type="protein sequence ID" value="KAJ0390404.1"/>
    <property type="molecule type" value="Genomic_DNA"/>
</dbReference>
<organism evidence="1 2">
    <name type="scientific">Pythium insidiosum</name>
    <name type="common">Pythiosis disease agent</name>
    <dbReference type="NCBI Taxonomy" id="114742"/>
    <lineage>
        <taxon>Eukaryota</taxon>
        <taxon>Sar</taxon>
        <taxon>Stramenopiles</taxon>
        <taxon>Oomycota</taxon>
        <taxon>Peronosporomycetes</taxon>
        <taxon>Pythiales</taxon>
        <taxon>Pythiaceae</taxon>
        <taxon>Pythium</taxon>
    </lineage>
</organism>
<sequence length="123" mass="14023">MDHDGDIDMVAPPVFEFIKAPRLAAWSQQALVAFQRERRQYEEKMRERCVATGEVPERVVVSVKSTIDARVMGHLSRYVFKRSVYEITDPEVCAAISQKTGSLMNNHAPDVEQLVESKLKMDL</sequence>
<protein>
    <submittedName>
        <fullName evidence="1">Uncharacterized protein</fullName>
    </submittedName>
</protein>
<evidence type="ECO:0000313" key="2">
    <source>
        <dbReference type="Proteomes" id="UP001209570"/>
    </source>
</evidence>
<accession>A0AAD5Q0Q4</accession>
<reference evidence="1" key="1">
    <citation type="submission" date="2021-12" db="EMBL/GenBank/DDBJ databases">
        <title>Prjna785345.</title>
        <authorList>
            <person name="Rujirawat T."/>
            <person name="Krajaejun T."/>
        </authorList>
    </citation>
    <scope>NUCLEOTIDE SEQUENCE</scope>
    <source>
        <strain evidence="1">Pi057C3</strain>
    </source>
</reference>
<dbReference type="AlphaFoldDB" id="A0AAD5Q0Q4"/>
<gene>
    <name evidence="1" type="ORF">P43SY_011800</name>
</gene>